<evidence type="ECO:0000313" key="2">
    <source>
        <dbReference type="EMBL" id="JAC79384.1"/>
    </source>
</evidence>
<keyword evidence="1" id="KW-0732">Signal</keyword>
<accession>A0A061S8L9</accession>
<reference evidence="2" key="1">
    <citation type="submission" date="2014-05" db="EMBL/GenBank/DDBJ databases">
        <title>The transcriptome of the halophilic microalga Tetraselmis sp. GSL018 isolated from the Great Salt Lake, Utah.</title>
        <authorList>
            <person name="Jinkerson R.E."/>
            <person name="D'Adamo S."/>
            <person name="Posewitz M.C."/>
        </authorList>
    </citation>
    <scope>NUCLEOTIDE SEQUENCE</scope>
    <source>
        <strain evidence="2">GSL018</strain>
    </source>
</reference>
<feature type="chain" id="PRO_5001611041" evidence="1">
    <location>
        <begin position="29"/>
        <end position="103"/>
    </location>
</feature>
<feature type="signal peptide" evidence="1">
    <location>
        <begin position="1"/>
        <end position="28"/>
    </location>
</feature>
<feature type="non-terminal residue" evidence="2">
    <location>
        <position position="1"/>
    </location>
</feature>
<name>A0A061S8L9_9CHLO</name>
<dbReference type="EMBL" id="GBEZ01005979">
    <property type="protein sequence ID" value="JAC79384.1"/>
    <property type="molecule type" value="Transcribed_RNA"/>
</dbReference>
<organism evidence="2">
    <name type="scientific">Tetraselmis sp. GSL018</name>
    <dbReference type="NCBI Taxonomy" id="582737"/>
    <lineage>
        <taxon>Eukaryota</taxon>
        <taxon>Viridiplantae</taxon>
        <taxon>Chlorophyta</taxon>
        <taxon>core chlorophytes</taxon>
        <taxon>Chlorodendrophyceae</taxon>
        <taxon>Chlorodendrales</taxon>
        <taxon>Chlorodendraceae</taxon>
        <taxon>Tetraselmis</taxon>
    </lineage>
</organism>
<gene>
    <name evidence="2" type="ORF">TSPGSL018_12841</name>
</gene>
<proteinExistence type="predicted"/>
<sequence>PAPPLIQCTASTRCLLLLLLLFLVVAVALVEQVKRIEWRRGGLVAAVAALACGVLRGGRAPPRLGGLLQGTYPLQMSGRHLGRLRNRCSGVSLVPYTRHSSFS</sequence>
<dbReference type="AlphaFoldDB" id="A0A061S8L9"/>
<evidence type="ECO:0000256" key="1">
    <source>
        <dbReference type="SAM" id="SignalP"/>
    </source>
</evidence>
<protein>
    <submittedName>
        <fullName evidence="2">Uncharacterized protein</fullName>
    </submittedName>
</protein>